<accession>A0A0J9XJR0</accession>
<dbReference type="EMBL" id="CCBN010000022">
    <property type="protein sequence ID" value="CDO57520.1"/>
    <property type="molecule type" value="Genomic_DNA"/>
</dbReference>
<evidence type="ECO:0000313" key="1">
    <source>
        <dbReference type="EMBL" id="CDO57520.1"/>
    </source>
</evidence>
<protein>
    <submittedName>
        <fullName evidence="1">Uncharacterized protein</fullName>
    </submittedName>
</protein>
<evidence type="ECO:0000313" key="2">
    <source>
        <dbReference type="Proteomes" id="UP000242525"/>
    </source>
</evidence>
<organism evidence="1 2">
    <name type="scientific">Geotrichum candidum</name>
    <name type="common">Oospora lactis</name>
    <name type="synonym">Dipodascus geotrichum</name>
    <dbReference type="NCBI Taxonomy" id="1173061"/>
    <lineage>
        <taxon>Eukaryota</taxon>
        <taxon>Fungi</taxon>
        <taxon>Dikarya</taxon>
        <taxon>Ascomycota</taxon>
        <taxon>Saccharomycotina</taxon>
        <taxon>Dipodascomycetes</taxon>
        <taxon>Dipodascales</taxon>
        <taxon>Dipodascaceae</taxon>
        <taxon>Geotrichum</taxon>
    </lineage>
</organism>
<dbReference type="Proteomes" id="UP000242525">
    <property type="component" value="Unassembled WGS sequence"/>
</dbReference>
<gene>
    <name evidence="1" type="ORF">BN980_GECA22s01143g</name>
</gene>
<dbReference type="AlphaFoldDB" id="A0A0J9XJR0"/>
<sequence>MFDKIMTPNKHTIKKLHWDLDDNIDTMGHVQSDLTLIEEFSLSRTADSEMTLFDHLHCIHNLGYLTGLQKLSCIAGEDMEMSRLLMTLALRSINVPKLMPQLQSIDGLYYFAIDFSSLDVFQFKLDDMLTHVAEQFISSVWFSGLELAPRPFDLLTMVTEEGPFYPLGSEKGMYIKGHFSLDVKKFRKLVMNAREVKAV</sequence>
<proteinExistence type="predicted"/>
<reference evidence="1" key="1">
    <citation type="submission" date="2014-03" db="EMBL/GenBank/DDBJ databases">
        <authorList>
            <person name="Casaregola S."/>
        </authorList>
    </citation>
    <scope>NUCLEOTIDE SEQUENCE [LARGE SCALE GENOMIC DNA]</scope>
    <source>
        <strain evidence="1">CLIB 918</strain>
    </source>
</reference>
<name>A0A0J9XJR0_GEOCN</name>
<comment type="caution">
    <text evidence="1">The sequence shown here is derived from an EMBL/GenBank/DDBJ whole genome shotgun (WGS) entry which is preliminary data.</text>
</comment>
<keyword evidence="2" id="KW-1185">Reference proteome</keyword>